<keyword evidence="6" id="KW-1185">Reference proteome</keyword>
<proteinExistence type="inferred from homology"/>
<dbReference type="SUPFAM" id="SSF109854">
    <property type="entry name" value="DinB/YfiT-like putative metalloenzymes"/>
    <property type="match status" value="1"/>
</dbReference>
<keyword evidence="4" id="KW-0175">Coiled coil</keyword>
<dbReference type="GO" id="GO:0046872">
    <property type="term" value="F:metal ion binding"/>
    <property type="evidence" value="ECO:0007669"/>
    <property type="project" value="UniProtKB-KW"/>
</dbReference>
<dbReference type="Proteomes" id="UP000308230">
    <property type="component" value="Unassembled WGS sequence"/>
</dbReference>
<feature type="binding site" evidence="3">
    <location>
        <position position="136"/>
    </location>
    <ligand>
        <name>a divalent metal cation</name>
        <dbReference type="ChEBI" id="CHEBI:60240"/>
    </ligand>
</feature>
<reference evidence="5 6" key="1">
    <citation type="submission" date="2019-04" db="EMBL/GenBank/DDBJ databases">
        <title>Bacillus caeni sp. nov., a bacterium isolated from mangrove sediment.</title>
        <authorList>
            <person name="Huang H."/>
            <person name="Mo K."/>
            <person name="Hu Y."/>
        </authorList>
    </citation>
    <scope>NUCLEOTIDE SEQUENCE [LARGE SCALE GENOMIC DNA]</scope>
    <source>
        <strain evidence="5 6">HB172195</strain>
    </source>
</reference>
<evidence type="ECO:0000256" key="3">
    <source>
        <dbReference type="PIRSR" id="PIRSR607837-1"/>
    </source>
</evidence>
<accession>A0A5R9F3F5</accession>
<evidence type="ECO:0000256" key="4">
    <source>
        <dbReference type="SAM" id="Coils"/>
    </source>
</evidence>
<feature type="coiled-coil region" evidence="4">
    <location>
        <begin position="57"/>
        <end position="84"/>
    </location>
</feature>
<evidence type="ECO:0000256" key="2">
    <source>
        <dbReference type="ARBA" id="ARBA00022723"/>
    </source>
</evidence>
<evidence type="ECO:0000256" key="1">
    <source>
        <dbReference type="ARBA" id="ARBA00008635"/>
    </source>
</evidence>
<sequence>MNQTKLFQETLFHEMEVAVRTIKGLLEKVEESQWEYKPANNMRTLKELAQHLVAIPRTDLAILKESSEEEVHRLNNEIEGLNGYRELSDELEAGLSLLKDYMGNLDDETFLTKKTKAFYAEEGATQIQWLTEILTHMFHHRAQLFNYLKQLGQPVNMFDLY</sequence>
<organism evidence="5 6">
    <name type="scientific">Exobacillus caeni</name>
    <dbReference type="NCBI Taxonomy" id="2574798"/>
    <lineage>
        <taxon>Bacteria</taxon>
        <taxon>Bacillati</taxon>
        <taxon>Bacillota</taxon>
        <taxon>Bacilli</taxon>
        <taxon>Bacillales</taxon>
        <taxon>Guptibacillaceae</taxon>
        <taxon>Exobacillus</taxon>
    </lineage>
</organism>
<evidence type="ECO:0000313" key="5">
    <source>
        <dbReference type="EMBL" id="TLS36118.1"/>
    </source>
</evidence>
<keyword evidence="2 3" id="KW-0479">Metal-binding</keyword>
<feature type="binding site" evidence="3">
    <location>
        <position position="140"/>
    </location>
    <ligand>
        <name>a divalent metal cation</name>
        <dbReference type="ChEBI" id="CHEBI:60240"/>
    </ligand>
</feature>
<feature type="binding site" evidence="3">
    <location>
        <position position="51"/>
    </location>
    <ligand>
        <name>a divalent metal cation</name>
        <dbReference type="ChEBI" id="CHEBI:60240"/>
    </ligand>
</feature>
<comment type="similarity">
    <text evidence="1">Belongs to the DinB family.</text>
</comment>
<dbReference type="InterPro" id="IPR034660">
    <property type="entry name" value="DinB/YfiT-like"/>
</dbReference>
<dbReference type="EMBL" id="SWLG01000013">
    <property type="protein sequence ID" value="TLS36118.1"/>
    <property type="molecule type" value="Genomic_DNA"/>
</dbReference>
<dbReference type="Gene3D" id="1.20.120.450">
    <property type="entry name" value="dinb family like domain"/>
    <property type="match status" value="1"/>
</dbReference>
<protein>
    <submittedName>
        <fullName evidence="5">DinB family protein</fullName>
    </submittedName>
</protein>
<dbReference type="OrthoDB" id="2427314at2"/>
<dbReference type="AlphaFoldDB" id="A0A5R9F3F5"/>
<dbReference type="RefSeq" id="WP_138128042.1">
    <property type="nucleotide sequence ID" value="NZ_SWLG01000013.1"/>
</dbReference>
<gene>
    <name evidence="5" type="ORF">FCL54_17185</name>
</gene>
<evidence type="ECO:0000313" key="6">
    <source>
        <dbReference type="Proteomes" id="UP000308230"/>
    </source>
</evidence>
<dbReference type="InterPro" id="IPR007837">
    <property type="entry name" value="DinB"/>
</dbReference>
<dbReference type="Pfam" id="PF05163">
    <property type="entry name" value="DinB"/>
    <property type="match status" value="1"/>
</dbReference>
<comment type="caution">
    <text evidence="5">The sequence shown here is derived from an EMBL/GenBank/DDBJ whole genome shotgun (WGS) entry which is preliminary data.</text>
</comment>
<name>A0A5R9F3F5_9BACL</name>